<dbReference type="GO" id="GO:0005524">
    <property type="term" value="F:ATP binding"/>
    <property type="evidence" value="ECO:0007669"/>
    <property type="project" value="UniProtKB-KW"/>
</dbReference>
<name>A0ABR9ZQL1_9FIRM</name>
<feature type="domain" description="ABC transporter" evidence="4">
    <location>
        <begin position="4"/>
        <end position="256"/>
    </location>
</feature>
<dbReference type="PROSITE" id="PS00211">
    <property type="entry name" value="ABC_TRANSPORTER_1"/>
    <property type="match status" value="2"/>
</dbReference>
<reference evidence="5 6" key="1">
    <citation type="submission" date="2020-11" db="EMBL/GenBank/DDBJ databases">
        <title>Fusibacter basophilias sp. nov.</title>
        <authorList>
            <person name="Qiu D."/>
        </authorList>
    </citation>
    <scope>NUCLEOTIDE SEQUENCE [LARGE SCALE GENOMIC DNA]</scope>
    <source>
        <strain evidence="5 6">Q10-2</strain>
    </source>
</reference>
<evidence type="ECO:0000313" key="6">
    <source>
        <dbReference type="Proteomes" id="UP000614200"/>
    </source>
</evidence>
<dbReference type="InterPro" id="IPR032781">
    <property type="entry name" value="ABC_tran_Xtn"/>
</dbReference>
<keyword evidence="2 5" id="KW-0067">ATP-binding</keyword>
<organism evidence="5 6">
    <name type="scientific">Fusibacter ferrireducens</name>
    <dbReference type="NCBI Taxonomy" id="2785058"/>
    <lineage>
        <taxon>Bacteria</taxon>
        <taxon>Bacillati</taxon>
        <taxon>Bacillota</taxon>
        <taxon>Clostridia</taxon>
        <taxon>Eubacteriales</taxon>
        <taxon>Eubacteriales Family XII. Incertae Sedis</taxon>
        <taxon>Fusibacter</taxon>
    </lineage>
</organism>
<dbReference type="InterPro" id="IPR027417">
    <property type="entry name" value="P-loop_NTPase"/>
</dbReference>
<dbReference type="Pfam" id="PF12848">
    <property type="entry name" value="ABC_tran_Xtn"/>
    <property type="match status" value="1"/>
</dbReference>
<evidence type="ECO:0000256" key="2">
    <source>
        <dbReference type="ARBA" id="ARBA00022840"/>
    </source>
</evidence>
<evidence type="ECO:0000313" key="5">
    <source>
        <dbReference type="EMBL" id="MBF4692750.1"/>
    </source>
</evidence>
<keyword evidence="6" id="KW-1185">Reference proteome</keyword>
<dbReference type="Proteomes" id="UP000614200">
    <property type="component" value="Unassembled WGS sequence"/>
</dbReference>
<protein>
    <submittedName>
        <fullName evidence="5">ABC-F family ATP-binding cassette domain-containing protein</fullName>
    </submittedName>
</protein>
<keyword evidence="3" id="KW-0175">Coiled coil</keyword>
<dbReference type="RefSeq" id="WP_194700989.1">
    <property type="nucleotide sequence ID" value="NZ_JADKNH010000003.1"/>
</dbReference>
<dbReference type="SMART" id="SM00382">
    <property type="entry name" value="AAA"/>
    <property type="match status" value="2"/>
</dbReference>
<dbReference type="SUPFAM" id="SSF52540">
    <property type="entry name" value="P-loop containing nucleoside triphosphate hydrolases"/>
    <property type="match status" value="2"/>
</dbReference>
<accession>A0ABR9ZQL1</accession>
<dbReference type="PROSITE" id="PS50893">
    <property type="entry name" value="ABC_TRANSPORTER_2"/>
    <property type="match status" value="2"/>
</dbReference>
<feature type="coiled-coil region" evidence="3">
    <location>
        <begin position="87"/>
        <end position="114"/>
    </location>
</feature>
<evidence type="ECO:0000259" key="4">
    <source>
        <dbReference type="PROSITE" id="PS50893"/>
    </source>
</evidence>
<dbReference type="NCBIfam" id="NF000355">
    <property type="entry name" value="ribo_prot_ABC_F"/>
    <property type="match status" value="1"/>
</dbReference>
<keyword evidence="1" id="KW-0547">Nucleotide-binding</keyword>
<proteinExistence type="predicted"/>
<dbReference type="PANTHER" id="PTHR42855">
    <property type="entry name" value="ABC TRANSPORTER ATP-BINDING SUBUNIT"/>
    <property type="match status" value="1"/>
</dbReference>
<gene>
    <name evidence="5" type="ORF">ISU02_06450</name>
</gene>
<dbReference type="CDD" id="cd03221">
    <property type="entry name" value="ABCF_EF-3"/>
    <property type="match status" value="2"/>
</dbReference>
<dbReference type="Pfam" id="PF00005">
    <property type="entry name" value="ABC_tran"/>
    <property type="match status" value="2"/>
</dbReference>
<sequence>MIKIGFSEIEKYYGANKVLDQLTFDVHESEVVGILGANGAGKTTLFKLLLGSEKWESGQIFISKQAKIGLLEQIPKVNPEISVRMYLQSAFNELIDIQREMKFLEQRLMTEQDETLIQKYGKLQTAFELGNGYEVEDKIDQICKTLSISNEMQAQFYMKLSGGEKTRVNLAKILLQDVNVLLLDEPTNHLDLDTIEWLESFLMTFKGIVLIISHDRYFLDQTVTRIVEIKAGKAELYGGGYTFYASEKELRYEQQLNHFEQNQKKLKQLEAAAKRLHLWATQADNPKLHKQAFAIEKRIERMPKIEKPLKESAIKNQFTASSLRSKEMLTLEGVCKSFGNQKILDGLTAKVFYKDQIAILGDNGSGKSTLLKLIMDQLNLDSGVAEFAPSVNAAYLPQEIHFDNPNMTVLEFIMDALSLTEGQGRAVLASYKFQQEMVFKKIGTLSGGEKTRLKLCEMMQLKVNFLLLDEPTNHLDLKSREWIEDSIEEYTGTLVFVSHDRHFINKFAKKIWWLKDRKITFVDGDYEKYRAEKQMLQLADEAIGSGGKEALSIVEEKRASHFLQDTNSTKKKNTFMIEKLEREMQDIENQIETIEETIKSRFDDYQSIQALMARKTELEEKYVAVFQKWENYIS</sequence>
<comment type="caution">
    <text evidence="5">The sequence shown here is derived from an EMBL/GenBank/DDBJ whole genome shotgun (WGS) entry which is preliminary data.</text>
</comment>
<dbReference type="InterPro" id="IPR003439">
    <property type="entry name" value="ABC_transporter-like_ATP-bd"/>
</dbReference>
<evidence type="ECO:0000256" key="3">
    <source>
        <dbReference type="SAM" id="Coils"/>
    </source>
</evidence>
<dbReference type="InterPro" id="IPR017871">
    <property type="entry name" value="ABC_transporter-like_CS"/>
</dbReference>
<dbReference type="EMBL" id="JADKNH010000003">
    <property type="protein sequence ID" value="MBF4692750.1"/>
    <property type="molecule type" value="Genomic_DNA"/>
</dbReference>
<evidence type="ECO:0000256" key="1">
    <source>
        <dbReference type="ARBA" id="ARBA00022741"/>
    </source>
</evidence>
<feature type="coiled-coil region" evidence="3">
    <location>
        <begin position="570"/>
        <end position="597"/>
    </location>
</feature>
<dbReference type="Gene3D" id="3.40.50.300">
    <property type="entry name" value="P-loop containing nucleotide triphosphate hydrolases"/>
    <property type="match status" value="2"/>
</dbReference>
<dbReference type="PANTHER" id="PTHR42855:SF2">
    <property type="entry name" value="DRUG RESISTANCE ABC TRANSPORTER,ATP-BINDING PROTEIN"/>
    <property type="match status" value="1"/>
</dbReference>
<dbReference type="InterPro" id="IPR003593">
    <property type="entry name" value="AAA+_ATPase"/>
</dbReference>
<feature type="domain" description="ABC transporter" evidence="4">
    <location>
        <begin position="329"/>
        <end position="541"/>
    </location>
</feature>
<dbReference type="InterPro" id="IPR051309">
    <property type="entry name" value="ABCF_ATPase"/>
</dbReference>